<dbReference type="EMBL" id="CP157940">
    <property type="protein sequence ID" value="XBS55726.1"/>
    <property type="molecule type" value="Genomic_DNA"/>
</dbReference>
<dbReference type="RefSeq" id="WP_349948376.1">
    <property type="nucleotide sequence ID" value="NZ_CP157940.1"/>
</dbReference>
<gene>
    <name evidence="2" type="ORF">ABFV83_08055</name>
</gene>
<accession>A0AAU7PW17</accession>
<sequence>MHENFLLPDFGYLHPYHCAIGYKIDRYQDYKLQDMDVEDIVHFKFAETQYKMPMKQQRKRPGASLSEAKNKVDKSL</sequence>
<name>A0AAU7PW17_9FIRM</name>
<evidence type="ECO:0000256" key="1">
    <source>
        <dbReference type="SAM" id="MobiDB-lite"/>
    </source>
</evidence>
<protein>
    <submittedName>
        <fullName evidence="2">Uncharacterized protein</fullName>
    </submittedName>
</protein>
<proteinExistence type="predicted"/>
<evidence type="ECO:0000313" key="2">
    <source>
        <dbReference type="EMBL" id="XBS55726.1"/>
    </source>
</evidence>
<dbReference type="AlphaFoldDB" id="A0AAU7PW17"/>
<reference evidence="2" key="1">
    <citation type="submission" date="2024-06" db="EMBL/GenBank/DDBJ databases">
        <title>Lacrimispora cavernae sp. nov., a novel anaerobe isolated from bat guano pile inside a cave.</title>
        <authorList>
            <person name="Miller S.L."/>
            <person name="Lu N."/>
            <person name="King J."/>
            <person name="Sankaranarayanan K."/>
            <person name="Lawson P.A."/>
        </authorList>
    </citation>
    <scope>NUCLEOTIDE SEQUENCE</scope>
    <source>
        <strain evidence="2">BS-2</strain>
    </source>
</reference>
<organism evidence="2">
    <name type="scientific">Lacrimispora sp. BS-2</name>
    <dbReference type="NCBI Taxonomy" id="3151850"/>
    <lineage>
        <taxon>Bacteria</taxon>
        <taxon>Bacillati</taxon>
        <taxon>Bacillota</taxon>
        <taxon>Clostridia</taxon>
        <taxon>Lachnospirales</taxon>
        <taxon>Lachnospiraceae</taxon>
        <taxon>Lacrimispora</taxon>
    </lineage>
</organism>
<feature type="region of interest" description="Disordered" evidence="1">
    <location>
        <begin position="53"/>
        <end position="76"/>
    </location>
</feature>